<accession>A0A9Q0KNK6</accession>
<dbReference type="PANTHER" id="PTHR31234">
    <property type="entry name" value="LATE EMBRYOGENESIS ABUNDANT (LEA) HYDROXYPROLINE-RICH GLYCOPROTEIN FAMILY"/>
    <property type="match status" value="1"/>
</dbReference>
<evidence type="ECO:0008006" key="5">
    <source>
        <dbReference type="Google" id="ProtNLM"/>
    </source>
</evidence>
<sequence>MLGGIVILIVYLAFKPRSPHFDVSSVTLNTAYIDTGSLLNADVTILANFTNPNKKVSVDFSFMVLQLYYGDTLIATRAIDPFSAISTETRLHTVEMISSQVALPNGVSEKMRKQMGDNGIIFNLKGSFRTRSNFGSFFHYSYWLYGSCTFLTTSPPSGILVARKCRTKR</sequence>
<dbReference type="OrthoDB" id="1924574at2759"/>
<organism evidence="3 4">
    <name type="scientific">Protea cynaroides</name>
    <dbReference type="NCBI Taxonomy" id="273540"/>
    <lineage>
        <taxon>Eukaryota</taxon>
        <taxon>Viridiplantae</taxon>
        <taxon>Streptophyta</taxon>
        <taxon>Embryophyta</taxon>
        <taxon>Tracheophyta</taxon>
        <taxon>Spermatophyta</taxon>
        <taxon>Magnoliopsida</taxon>
        <taxon>Proteales</taxon>
        <taxon>Proteaceae</taxon>
        <taxon>Protea</taxon>
    </lineage>
</organism>
<evidence type="ECO:0000313" key="3">
    <source>
        <dbReference type="EMBL" id="KAJ4973832.1"/>
    </source>
</evidence>
<comment type="caution">
    <text evidence="3">The sequence shown here is derived from an EMBL/GenBank/DDBJ whole genome shotgun (WGS) entry which is preliminary data.</text>
</comment>
<name>A0A9Q0KNK6_9MAGN</name>
<evidence type="ECO:0000256" key="2">
    <source>
        <dbReference type="ARBA" id="ARBA00023136"/>
    </source>
</evidence>
<dbReference type="PANTHER" id="PTHR31234:SF42">
    <property type="entry name" value="LATE EMBRYOGENESIS ABUNDANT (LEA) HYDROXYPROLINE-RICH GLYCOPROTEIN FAMILY"/>
    <property type="match status" value="1"/>
</dbReference>
<proteinExistence type="predicted"/>
<dbReference type="GO" id="GO:0098542">
    <property type="term" value="P:defense response to other organism"/>
    <property type="evidence" value="ECO:0007669"/>
    <property type="project" value="InterPro"/>
</dbReference>
<dbReference type="Proteomes" id="UP001141806">
    <property type="component" value="Unassembled WGS sequence"/>
</dbReference>
<dbReference type="AlphaFoldDB" id="A0A9Q0KNK6"/>
<dbReference type="EMBL" id="JAMYWD010000004">
    <property type="protein sequence ID" value="KAJ4973832.1"/>
    <property type="molecule type" value="Genomic_DNA"/>
</dbReference>
<keyword evidence="4" id="KW-1185">Reference proteome</keyword>
<evidence type="ECO:0000313" key="4">
    <source>
        <dbReference type="Proteomes" id="UP001141806"/>
    </source>
</evidence>
<comment type="subcellular location">
    <subcellularLocation>
        <location evidence="1">Membrane</location>
    </subcellularLocation>
</comment>
<evidence type="ECO:0000256" key="1">
    <source>
        <dbReference type="ARBA" id="ARBA00004370"/>
    </source>
</evidence>
<gene>
    <name evidence="3" type="ORF">NE237_007006</name>
</gene>
<dbReference type="InterPro" id="IPR044839">
    <property type="entry name" value="NDR1-like"/>
</dbReference>
<keyword evidence="2" id="KW-0472">Membrane</keyword>
<dbReference type="GO" id="GO:0005886">
    <property type="term" value="C:plasma membrane"/>
    <property type="evidence" value="ECO:0007669"/>
    <property type="project" value="TreeGrafter"/>
</dbReference>
<reference evidence="3" key="1">
    <citation type="journal article" date="2023" name="Plant J.">
        <title>The genome of the king protea, Protea cynaroides.</title>
        <authorList>
            <person name="Chang J."/>
            <person name="Duong T.A."/>
            <person name="Schoeman C."/>
            <person name="Ma X."/>
            <person name="Roodt D."/>
            <person name="Barker N."/>
            <person name="Li Z."/>
            <person name="Van de Peer Y."/>
            <person name="Mizrachi E."/>
        </authorList>
    </citation>
    <scope>NUCLEOTIDE SEQUENCE</scope>
    <source>
        <tissue evidence="3">Young leaves</tissue>
    </source>
</reference>
<protein>
    <recommendedName>
        <fullName evidence="5">Late embryogenesis abundant protein LEA-2 subgroup domain-containing protein</fullName>
    </recommendedName>
</protein>